<dbReference type="Proteomes" id="UP000193587">
    <property type="component" value="Unassembled WGS sequence"/>
</dbReference>
<dbReference type="eggNOG" id="arCOG01259">
    <property type="taxonomic scope" value="Archaea"/>
</dbReference>
<organism evidence="1 2">
    <name type="scientific">Halorubrum ezzemoulense DSM 17463</name>
    <dbReference type="NCBI Taxonomy" id="1121945"/>
    <lineage>
        <taxon>Archaea</taxon>
        <taxon>Methanobacteriati</taxon>
        <taxon>Methanobacteriota</taxon>
        <taxon>Stenosarchaea group</taxon>
        <taxon>Halobacteria</taxon>
        <taxon>Halobacteriales</taxon>
        <taxon>Haloferacaceae</taxon>
        <taxon>Halorubrum</taxon>
    </lineage>
</organism>
<dbReference type="SUPFAM" id="SSF51735">
    <property type="entry name" value="NAD(P)-binding Rossmann-fold domains"/>
    <property type="match status" value="1"/>
</dbReference>
<dbReference type="InterPro" id="IPR036291">
    <property type="entry name" value="NAD(P)-bd_dom_sf"/>
</dbReference>
<dbReference type="EMBL" id="NEDJ01000015">
    <property type="protein sequence ID" value="OSP08415.1"/>
    <property type="molecule type" value="Genomic_DNA"/>
</dbReference>
<dbReference type="AlphaFoldDB" id="A0A1X4H8X2"/>
<dbReference type="PANTHER" id="PTHR43431">
    <property type="entry name" value="OXIDOREDUCTASE, SHORT CHAIN DEHYDROGENASE/REDUCTASE FAMILY (AFU_ORTHOLOGUE AFUA_5G14000)"/>
    <property type="match status" value="1"/>
</dbReference>
<comment type="caution">
    <text evidence="1">The sequence shown here is derived from an EMBL/GenBank/DDBJ whole genome shotgun (WGS) entry which is preliminary data.</text>
</comment>
<accession>A0A1X4H8X2</accession>
<evidence type="ECO:0000313" key="2">
    <source>
        <dbReference type="Proteomes" id="UP000193587"/>
    </source>
</evidence>
<dbReference type="PANTHER" id="PTHR43431:SF7">
    <property type="entry name" value="OXIDOREDUCTASE, SHORT CHAIN DEHYDROGENASE_REDUCTASE FAMILY (AFU_ORTHOLOGUE AFUA_5G14000)"/>
    <property type="match status" value="1"/>
</dbReference>
<dbReference type="PRINTS" id="PR00081">
    <property type="entry name" value="GDHRDH"/>
</dbReference>
<gene>
    <name evidence="1" type="ORF">B9H04_06265</name>
</gene>
<dbReference type="Pfam" id="PF00106">
    <property type="entry name" value="adh_short"/>
    <property type="match status" value="1"/>
</dbReference>
<reference evidence="1 2" key="1">
    <citation type="submission" date="2017-04" db="EMBL/GenBank/DDBJ databases">
        <title>MLSA of the genus Halorubrum.</title>
        <authorList>
            <person name="De La Haba R."/>
            <person name="Sanchez-Porro C."/>
            <person name="Infante-Dominguez C."/>
            <person name="Ventosa A."/>
        </authorList>
    </citation>
    <scope>NUCLEOTIDE SEQUENCE [LARGE SCALE GENOMIC DNA]</scope>
    <source>
        <strain evidence="1 2">DSM 17463</strain>
    </source>
</reference>
<proteinExistence type="predicted"/>
<sequence>MTRTTVVAGVGPGLGSSVARRFAADGDDVALFARSSDYLSSTADEIQAETPGSTLPVETDIADPTAVASAFETVRDAFSPVDRLVFTSGSPSAGGGIVDVDPAGFRDVIDTRLRGAFRCLREAVDDMVDEGGGTVVVTSSGQSRRPSEDVAYAAARHGTRGLVRSLAADPRLGEADVQAVHLIVDGWIDKPSLRDRYPDHDRWMDPNQIAERIHDIATTPGTVHANEIDLRHPRDEPSF</sequence>
<dbReference type="RefSeq" id="WP_049932814.1">
    <property type="nucleotide sequence ID" value="NZ_ATXS01000013.1"/>
</dbReference>
<protein>
    <submittedName>
        <fullName evidence="1">SDR family oxidoreductase</fullName>
    </submittedName>
</protein>
<evidence type="ECO:0000313" key="1">
    <source>
        <dbReference type="EMBL" id="OSP08415.1"/>
    </source>
</evidence>
<dbReference type="Gene3D" id="3.40.50.720">
    <property type="entry name" value="NAD(P)-binding Rossmann-like Domain"/>
    <property type="match status" value="1"/>
</dbReference>
<name>A0A1X4H8X2_HALEZ</name>
<dbReference type="STRING" id="1121945.GCA_000421805_02693"/>
<dbReference type="InterPro" id="IPR002347">
    <property type="entry name" value="SDR_fam"/>
</dbReference>